<dbReference type="AlphaFoldDB" id="A0A7J8EYD2"/>
<organism evidence="2 3">
    <name type="scientific">Rousettus aegyptiacus</name>
    <name type="common">Egyptian fruit bat</name>
    <name type="synonym">Pteropus aegyptiacus</name>
    <dbReference type="NCBI Taxonomy" id="9407"/>
    <lineage>
        <taxon>Eukaryota</taxon>
        <taxon>Metazoa</taxon>
        <taxon>Chordata</taxon>
        <taxon>Craniata</taxon>
        <taxon>Vertebrata</taxon>
        <taxon>Euteleostomi</taxon>
        <taxon>Mammalia</taxon>
        <taxon>Eutheria</taxon>
        <taxon>Laurasiatheria</taxon>
        <taxon>Chiroptera</taxon>
        <taxon>Yinpterochiroptera</taxon>
        <taxon>Pteropodoidea</taxon>
        <taxon>Pteropodidae</taxon>
        <taxon>Rousettinae</taxon>
        <taxon>Rousettus</taxon>
    </lineage>
</organism>
<feature type="region of interest" description="Disordered" evidence="1">
    <location>
        <begin position="26"/>
        <end position="109"/>
    </location>
</feature>
<keyword evidence="3" id="KW-1185">Reference proteome</keyword>
<feature type="compositionally biased region" description="Pro residues" evidence="1">
    <location>
        <begin position="78"/>
        <end position="87"/>
    </location>
</feature>
<gene>
    <name evidence="2" type="ORF">HJG63_003643</name>
</gene>
<evidence type="ECO:0000313" key="2">
    <source>
        <dbReference type="EMBL" id="KAF6440301.1"/>
    </source>
</evidence>
<evidence type="ECO:0000313" key="3">
    <source>
        <dbReference type="Proteomes" id="UP000593571"/>
    </source>
</evidence>
<feature type="compositionally biased region" description="Basic and acidic residues" evidence="1">
    <location>
        <begin position="93"/>
        <end position="109"/>
    </location>
</feature>
<accession>A0A7J8EYD2</accession>
<proteinExistence type="predicted"/>
<reference evidence="2 3" key="1">
    <citation type="journal article" date="2020" name="Nature">
        <title>Six reference-quality genomes reveal evolution of bat adaptations.</title>
        <authorList>
            <person name="Jebb D."/>
            <person name="Huang Z."/>
            <person name="Pippel M."/>
            <person name="Hughes G.M."/>
            <person name="Lavrichenko K."/>
            <person name="Devanna P."/>
            <person name="Winkler S."/>
            <person name="Jermiin L.S."/>
            <person name="Skirmuntt E.C."/>
            <person name="Katzourakis A."/>
            <person name="Burkitt-Gray L."/>
            <person name="Ray D.A."/>
            <person name="Sullivan K.A.M."/>
            <person name="Roscito J.G."/>
            <person name="Kirilenko B.M."/>
            <person name="Davalos L.M."/>
            <person name="Corthals A.P."/>
            <person name="Power M.L."/>
            <person name="Jones G."/>
            <person name="Ransome R.D."/>
            <person name="Dechmann D.K.N."/>
            <person name="Locatelli A.G."/>
            <person name="Puechmaille S.J."/>
            <person name="Fedrigo O."/>
            <person name="Jarvis E.D."/>
            <person name="Hiller M."/>
            <person name="Vernes S.C."/>
            <person name="Myers E.W."/>
            <person name="Teeling E.C."/>
        </authorList>
    </citation>
    <scope>NUCLEOTIDE SEQUENCE [LARGE SCALE GENOMIC DNA]</scope>
    <source>
        <strain evidence="2">MRouAeg1</strain>
        <tissue evidence="2">Muscle</tissue>
    </source>
</reference>
<evidence type="ECO:0000256" key="1">
    <source>
        <dbReference type="SAM" id="MobiDB-lite"/>
    </source>
</evidence>
<dbReference type="EMBL" id="JACASE010000008">
    <property type="protein sequence ID" value="KAF6440301.1"/>
    <property type="molecule type" value="Genomic_DNA"/>
</dbReference>
<dbReference type="Proteomes" id="UP000593571">
    <property type="component" value="Unassembled WGS sequence"/>
</dbReference>
<name>A0A7J8EYD2_ROUAE</name>
<sequence>MWPAAQRDSVLAEPCTSLTLPAQTDRVHLRCHRPGRQRLPPGGRAGGSPEAPRLHGEAHVPENPAHPAASQVSGQGRAPPPAVPRSPDPAYFPDKENRIFFKSQPCREM</sequence>
<protein>
    <submittedName>
        <fullName evidence="2">Death associated protein</fullName>
    </submittedName>
</protein>
<comment type="caution">
    <text evidence="2">The sequence shown here is derived from an EMBL/GenBank/DDBJ whole genome shotgun (WGS) entry which is preliminary data.</text>
</comment>